<protein>
    <submittedName>
        <fullName evidence="1">Uncharacterized protein</fullName>
    </submittedName>
</protein>
<reference evidence="1 2" key="1">
    <citation type="journal article" date="2022" name="Allergy">
        <title>Genome assembly and annotation of Periplaneta americana reveal a comprehensive cockroach allergen profile.</title>
        <authorList>
            <person name="Wang L."/>
            <person name="Xiong Q."/>
            <person name="Saelim N."/>
            <person name="Wang L."/>
            <person name="Nong W."/>
            <person name="Wan A.T."/>
            <person name="Shi M."/>
            <person name="Liu X."/>
            <person name="Cao Q."/>
            <person name="Hui J.H.L."/>
            <person name="Sookrung N."/>
            <person name="Leung T.F."/>
            <person name="Tungtrongchitr A."/>
            <person name="Tsui S.K.W."/>
        </authorList>
    </citation>
    <scope>NUCLEOTIDE SEQUENCE [LARGE SCALE GENOMIC DNA]</scope>
    <source>
        <strain evidence="1">PWHHKU_190912</strain>
    </source>
</reference>
<sequence length="311" mass="35966">MDYKTIKRLHANLIRTGSVTQQKGAGRPKTVITGETKAANIEAFQRSPKKSIRQYQRESGVSYEDGQWNDRSLWWTGEATAEKWIAELRRKSVPLKYEIVILYSKNLKMIKDVEEHGNRLNQEVQDFKYIREKFPKLRCQSQGSCGDQYEHEEDSITIFLSYGTKISGPLNETMLADYCCLCVGMLRNSQEEAKRRRSHGATHDSLQTQPSARLFSLDGIDDSEMIFGEMRLRIRHRLHDIRLTIGKNLGKNLNQTSKWADNRQATNFECTLTPYDLNCGFLLTNSDVYYANQDFRYNVSTIIRTPRSELA</sequence>
<dbReference type="Proteomes" id="UP001148838">
    <property type="component" value="Unassembled WGS sequence"/>
</dbReference>
<comment type="caution">
    <text evidence="1">The sequence shown here is derived from an EMBL/GenBank/DDBJ whole genome shotgun (WGS) entry which is preliminary data.</text>
</comment>
<accession>A0ABQ8S4M1</accession>
<organism evidence="1 2">
    <name type="scientific">Periplaneta americana</name>
    <name type="common">American cockroach</name>
    <name type="synonym">Blatta americana</name>
    <dbReference type="NCBI Taxonomy" id="6978"/>
    <lineage>
        <taxon>Eukaryota</taxon>
        <taxon>Metazoa</taxon>
        <taxon>Ecdysozoa</taxon>
        <taxon>Arthropoda</taxon>
        <taxon>Hexapoda</taxon>
        <taxon>Insecta</taxon>
        <taxon>Pterygota</taxon>
        <taxon>Neoptera</taxon>
        <taxon>Polyneoptera</taxon>
        <taxon>Dictyoptera</taxon>
        <taxon>Blattodea</taxon>
        <taxon>Blattoidea</taxon>
        <taxon>Blattidae</taxon>
        <taxon>Blattinae</taxon>
        <taxon>Periplaneta</taxon>
    </lineage>
</organism>
<evidence type="ECO:0000313" key="2">
    <source>
        <dbReference type="Proteomes" id="UP001148838"/>
    </source>
</evidence>
<gene>
    <name evidence="1" type="ORF">ANN_25965</name>
</gene>
<name>A0ABQ8S4M1_PERAM</name>
<dbReference type="EMBL" id="JAJSOF020000036">
    <property type="protein sequence ID" value="KAJ4428969.1"/>
    <property type="molecule type" value="Genomic_DNA"/>
</dbReference>
<keyword evidence="2" id="KW-1185">Reference proteome</keyword>
<evidence type="ECO:0000313" key="1">
    <source>
        <dbReference type="EMBL" id="KAJ4428969.1"/>
    </source>
</evidence>
<proteinExistence type="predicted"/>